<name>A0A926VGL4_9CYAN</name>
<evidence type="ECO:0000313" key="4">
    <source>
        <dbReference type="Proteomes" id="UP000641646"/>
    </source>
</evidence>
<reference evidence="3" key="2">
    <citation type="submission" date="2020-08" db="EMBL/GenBank/DDBJ databases">
        <authorList>
            <person name="Chen M."/>
            <person name="Teng W."/>
            <person name="Zhao L."/>
            <person name="Hu C."/>
            <person name="Zhou Y."/>
            <person name="Han B."/>
            <person name="Song L."/>
            <person name="Shu W."/>
        </authorList>
    </citation>
    <scope>NUCLEOTIDE SEQUENCE</scope>
    <source>
        <strain evidence="3">FACHB-1375</strain>
    </source>
</reference>
<feature type="region of interest" description="Disordered" evidence="1">
    <location>
        <begin position="64"/>
        <end position="133"/>
    </location>
</feature>
<proteinExistence type="predicted"/>
<reference evidence="3" key="1">
    <citation type="journal article" date="2015" name="ISME J.">
        <title>Draft Genome Sequence of Streptomyces incarnatus NRRL8089, which Produces the Nucleoside Antibiotic Sinefungin.</title>
        <authorList>
            <person name="Oshima K."/>
            <person name="Hattori M."/>
            <person name="Shimizu H."/>
            <person name="Fukuda K."/>
            <person name="Nemoto M."/>
            <person name="Inagaki K."/>
            <person name="Tamura T."/>
        </authorList>
    </citation>
    <scope>NUCLEOTIDE SEQUENCE</scope>
    <source>
        <strain evidence="3">FACHB-1375</strain>
    </source>
</reference>
<evidence type="ECO:0000256" key="2">
    <source>
        <dbReference type="SAM" id="Phobius"/>
    </source>
</evidence>
<keyword evidence="2" id="KW-1133">Transmembrane helix</keyword>
<feature type="compositionally biased region" description="Polar residues" evidence="1">
    <location>
        <begin position="64"/>
        <end position="81"/>
    </location>
</feature>
<dbReference type="RefSeq" id="WP_190465092.1">
    <property type="nucleotide sequence ID" value="NZ_JACJPW010000034.1"/>
</dbReference>
<keyword evidence="2" id="KW-0472">Membrane</keyword>
<feature type="transmembrane region" description="Helical" evidence="2">
    <location>
        <begin position="21"/>
        <end position="40"/>
    </location>
</feature>
<keyword evidence="2" id="KW-0812">Transmembrane</keyword>
<dbReference type="EMBL" id="JACJPW010000034">
    <property type="protein sequence ID" value="MBD2182279.1"/>
    <property type="molecule type" value="Genomic_DNA"/>
</dbReference>
<dbReference type="AlphaFoldDB" id="A0A926VGL4"/>
<evidence type="ECO:0000313" key="3">
    <source>
        <dbReference type="EMBL" id="MBD2182279.1"/>
    </source>
</evidence>
<comment type="caution">
    <text evidence="3">The sequence shown here is derived from an EMBL/GenBank/DDBJ whole genome shotgun (WGS) entry which is preliminary data.</text>
</comment>
<accession>A0A926VGL4</accession>
<gene>
    <name evidence="3" type="ORF">H6G03_14430</name>
</gene>
<keyword evidence="4" id="KW-1185">Reference proteome</keyword>
<feature type="compositionally biased region" description="Polar residues" evidence="1">
    <location>
        <begin position="93"/>
        <end position="119"/>
    </location>
</feature>
<dbReference type="Proteomes" id="UP000641646">
    <property type="component" value="Unassembled WGS sequence"/>
</dbReference>
<organism evidence="3 4">
    <name type="scientific">Aerosakkonema funiforme FACHB-1375</name>
    <dbReference type="NCBI Taxonomy" id="2949571"/>
    <lineage>
        <taxon>Bacteria</taxon>
        <taxon>Bacillati</taxon>
        <taxon>Cyanobacteriota</taxon>
        <taxon>Cyanophyceae</taxon>
        <taxon>Oscillatoriophycideae</taxon>
        <taxon>Aerosakkonematales</taxon>
        <taxon>Aerosakkonemataceae</taxon>
        <taxon>Aerosakkonema</taxon>
    </lineage>
</organism>
<sequence length="145" mass="15003">MATINAIKTDLSFANLLKKSYLVGILTATTLGIVPLSAGANPNPCCQARGGDSAVVQTSNQQATVKGSGNGVNQHSNQSAISGRPTGGDQGIVQDQSQGANNSGYGNYINQTSNQSSRGQNRRPIIQRPVNRSNACNNTCAKNGI</sequence>
<protein>
    <submittedName>
        <fullName evidence="3">Uncharacterized protein</fullName>
    </submittedName>
</protein>
<evidence type="ECO:0000256" key="1">
    <source>
        <dbReference type="SAM" id="MobiDB-lite"/>
    </source>
</evidence>